<dbReference type="AlphaFoldDB" id="A0A8J8NYK6"/>
<feature type="signal peptide" evidence="1">
    <location>
        <begin position="1"/>
        <end position="25"/>
    </location>
</feature>
<sequence length="440" mass="49242">MLEFPCHHLLGPGCCTLLLVSCGYALQPLPSCDGTPNLSPLLTPTVTPLSSVPNGDSYLLANDTTNYVYLAKVRGTAYEMGYAQGQLFKDELQQQILNLEAIYPENVRDALDTFGIPKSVVQMMPDWLVTQVGKVLLDVNWIVASQWIPQRYADEMRGIADASGIAYERIRRANLLPELIQAHCTVLGAWGNATSDGKLYHLRALDWDAFAPINQYPIIVIYEPSEEGSQVFANINYLGWIGTLTSISKIGISVGEKVMLPRVGSSDYPIWPTVTYFGKPWQFTLRDTIQFATSLADVSSILTATHRTMRIHGGWGSAPDHSFRGMNFASNFVELFDDKNYTHNNEVSHPQMDGVFYFDKHVQPSGDQCLKNIITPFYESGSINEETMYRDIVGGHQTGDNMYVVMKPETGEIWMASSEYGKPVKAYQRSPIYINLSNFW</sequence>
<proteinExistence type="predicted"/>
<evidence type="ECO:0000313" key="2">
    <source>
        <dbReference type="EMBL" id="TNV82584.1"/>
    </source>
</evidence>
<dbReference type="EMBL" id="RRYP01004782">
    <property type="protein sequence ID" value="TNV82584.1"/>
    <property type="molecule type" value="Genomic_DNA"/>
</dbReference>
<dbReference type="OrthoDB" id="312228at2759"/>
<dbReference type="Gene3D" id="3.60.60.10">
    <property type="entry name" value="Penicillin V Acylase, Chain A"/>
    <property type="match status" value="1"/>
</dbReference>
<dbReference type="PANTHER" id="PTHR35190:SF1">
    <property type="entry name" value="PEPTIDASE C45 HYDROLASE DOMAIN-CONTAINING PROTEIN"/>
    <property type="match status" value="1"/>
</dbReference>
<feature type="chain" id="PRO_5035294885" evidence="1">
    <location>
        <begin position="26"/>
        <end position="440"/>
    </location>
</feature>
<name>A0A8J8NYK6_HALGN</name>
<dbReference type="Gene3D" id="1.10.10.2120">
    <property type="match status" value="1"/>
</dbReference>
<evidence type="ECO:0000256" key="1">
    <source>
        <dbReference type="SAM" id="SignalP"/>
    </source>
</evidence>
<accession>A0A8J8NYK6</accession>
<reference evidence="2" key="1">
    <citation type="submission" date="2019-06" db="EMBL/GenBank/DDBJ databases">
        <authorList>
            <person name="Zheng W."/>
        </authorList>
    </citation>
    <scope>NUCLEOTIDE SEQUENCE</scope>
    <source>
        <strain evidence="2">QDHG01</strain>
    </source>
</reference>
<protein>
    <submittedName>
        <fullName evidence="2">Uncharacterized protein</fullName>
    </submittedName>
</protein>
<keyword evidence="3" id="KW-1185">Reference proteome</keyword>
<dbReference type="Proteomes" id="UP000785679">
    <property type="component" value="Unassembled WGS sequence"/>
</dbReference>
<evidence type="ECO:0000313" key="3">
    <source>
        <dbReference type="Proteomes" id="UP000785679"/>
    </source>
</evidence>
<comment type="caution">
    <text evidence="2">The sequence shown here is derived from an EMBL/GenBank/DDBJ whole genome shotgun (WGS) entry which is preliminary data.</text>
</comment>
<organism evidence="2 3">
    <name type="scientific">Halteria grandinella</name>
    <dbReference type="NCBI Taxonomy" id="5974"/>
    <lineage>
        <taxon>Eukaryota</taxon>
        <taxon>Sar</taxon>
        <taxon>Alveolata</taxon>
        <taxon>Ciliophora</taxon>
        <taxon>Intramacronucleata</taxon>
        <taxon>Spirotrichea</taxon>
        <taxon>Stichotrichia</taxon>
        <taxon>Sporadotrichida</taxon>
        <taxon>Halteriidae</taxon>
        <taxon>Halteria</taxon>
    </lineage>
</organism>
<keyword evidence="1" id="KW-0732">Signal</keyword>
<dbReference type="PANTHER" id="PTHR35190">
    <property type="entry name" value="PROTEIN DCD1B"/>
    <property type="match status" value="1"/>
</dbReference>
<gene>
    <name evidence="2" type="ORF">FGO68_gene11400</name>
</gene>
<dbReference type="InterPro" id="IPR047803">
    <property type="entry name" value="DCD1A/B-like"/>
</dbReference>